<gene>
    <name evidence="1" type="ORF">S06H3_54635</name>
</gene>
<evidence type="ECO:0000313" key="1">
    <source>
        <dbReference type="EMBL" id="GAI52406.1"/>
    </source>
</evidence>
<dbReference type="PANTHER" id="PTHR41930">
    <property type="entry name" value="UPF0200 PROTEIN MJ1399"/>
    <property type="match status" value="1"/>
</dbReference>
<dbReference type="AlphaFoldDB" id="X1QC79"/>
<dbReference type="EMBL" id="BARV01034970">
    <property type="protein sequence ID" value="GAI52406.1"/>
    <property type="molecule type" value="Genomic_DNA"/>
</dbReference>
<comment type="caution">
    <text evidence="1">The sequence shown here is derived from an EMBL/GenBank/DDBJ whole genome shotgun (WGS) entry which is preliminary data.</text>
</comment>
<dbReference type="Pfam" id="PF13238">
    <property type="entry name" value="AAA_18"/>
    <property type="match status" value="1"/>
</dbReference>
<proteinExistence type="predicted"/>
<evidence type="ECO:0008006" key="2">
    <source>
        <dbReference type="Google" id="ProtNLM"/>
    </source>
</evidence>
<organism evidence="1">
    <name type="scientific">marine sediment metagenome</name>
    <dbReference type="NCBI Taxonomy" id="412755"/>
    <lineage>
        <taxon>unclassified sequences</taxon>
        <taxon>metagenomes</taxon>
        <taxon>ecological metagenomes</taxon>
    </lineage>
</organism>
<accession>X1QC79</accession>
<dbReference type="Gene3D" id="3.40.50.300">
    <property type="entry name" value="P-loop containing nucleotide triphosphate hydrolases"/>
    <property type="match status" value="1"/>
</dbReference>
<name>X1QC79_9ZZZZ</name>
<dbReference type="InterPro" id="IPR027417">
    <property type="entry name" value="P-loop_NTPase"/>
</dbReference>
<dbReference type="PANTHER" id="PTHR41930:SF1">
    <property type="entry name" value="DEPHOSPHO-COA KINASE"/>
    <property type="match status" value="1"/>
</dbReference>
<protein>
    <recommendedName>
        <fullName evidence="2">Dephospho-CoA kinase</fullName>
    </recommendedName>
</protein>
<dbReference type="SUPFAM" id="SSF52540">
    <property type="entry name" value="P-loop containing nucleoside triphosphate hydrolases"/>
    <property type="match status" value="1"/>
</dbReference>
<sequence>MKVVSIVGMTGAGKSEAARVFEENGFIRIRFGDVTDEEIRKRGLELNEENERFIRELLRKECGMSAYAMLNLSRIDLARKQSDVVIDGLYSWEEYAFLKTYYGEDFHVVAVWASPRTRYARLAGRSDRRLTLEEATNRDRAEVENINKGGPIAMADFTIINESSLKELKKEVKGVISKLK</sequence>
<reference evidence="1" key="1">
    <citation type="journal article" date="2014" name="Front. Microbiol.">
        <title>High frequency of phylogenetically diverse reductive dehalogenase-homologous genes in deep subseafloor sedimentary metagenomes.</title>
        <authorList>
            <person name="Kawai M."/>
            <person name="Futagami T."/>
            <person name="Toyoda A."/>
            <person name="Takaki Y."/>
            <person name="Nishi S."/>
            <person name="Hori S."/>
            <person name="Arai W."/>
            <person name="Tsubouchi T."/>
            <person name="Morono Y."/>
            <person name="Uchiyama I."/>
            <person name="Ito T."/>
            <person name="Fujiyama A."/>
            <person name="Inagaki F."/>
            <person name="Takami H."/>
        </authorList>
    </citation>
    <scope>NUCLEOTIDE SEQUENCE</scope>
    <source>
        <strain evidence="1">Expedition CK06-06</strain>
    </source>
</reference>